<feature type="transmembrane region" description="Helical" evidence="1">
    <location>
        <begin position="70"/>
        <end position="88"/>
    </location>
</feature>
<keyword evidence="1" id="KW-1133">Transmembrane helix</keyword>
<protein>
    <submittedName>
        <fullName evidence="2">Uncharacterized protein</fullName>
    </submittedName>
</protein>
<keyword evidence="1" id="KW-0812">Transmembrane</keyword>
<evidence type="ECO:0000313" key="2">
    <source>
        <dbReference type="EMBL" id="ABJ86480.1"/>
    </source>
</evidence>
<name>Q01V35_SOLUE</name>
<dbReference type="KEGG" id="sus:Acid_5533"/>
<gene>
    <name evidence="2" type="ordered locus">Acid_5533</name>
</gene>
<organism evidence="2">
    <name type="scientific">Solibacter usitatus (strain Ellin6076)</name>
    <dbReference type="NCBI Taxonomy" id="234267"/>
    <lineage>
        <taxon>Bacteria</taxon>
        <taxon>Pseudomonadati</taxon>
        <taxon>Acidobacteriota</taxon>
        <taxon>Terriglobia</taxon>
        <taxon>Bryobacterales</taxon>
        <taxon>Solibacteraceae</taxon>
        <taxon>Candidatus Solibacter</taxon>
    </lineage>
</organism>
<reference evidence="2" key="1">
    <citation type="submission" date="2006-10" db="EMBL/GenBank/DDBJ databases">
        <title>Complete sequence of Solibacter usitatus Ellin6076.</title>
        <authorList>
            <consortium name="US DOE Joint Genome Institute"/>
            <person name="Copeland A."/>
            <person name="Lucas S."/>
            <person name="Lapidus A."/>
            <person name="Barry K."/>
            <person name="Detter J.C."/>
            <person name="Glavina del Rio T."/>
            <person name="Hammon N."/>
            <person name="Israni S."/>
            <person name="Dalin E."/>
            <person name="Tice H."/>
            <person name="Pitluck S."/>
            <person name="Thompson L.S."/>
            <person name="Brettin T."/>
            <person name="Bruce D."/>
            <person name="Han C."/>
            <person name="Tapia R."/>
            <person name="Gilna P."/>
            <person name="Schmutz J."/>
            <person name="Larimer F."/>
            <person name="Land M."/>
            <person name="Hauser L."/>
            <person name="Kyrpides N."/>
            <person name="Mikhailova N."/>
            <person name="Janssen P.H."/>
            <person name="Kuske C.R."/>
            <person name="Richardson P."/>
        </authorList>
    </citation>
    <scope>NUCLEOTIDE SEQUENCE</scope>
    <source>
        <strain evidence="2">Ellin6076</strain>
    </source>
</reference>
<dbReference type="EMBL" id="CP000473">
    <property type="protein sequence ID" value="ABJ86480.1"/>
    <property type="molecule type" value="Genomic_DNA"/>
</dbReference>
<dbReference type="AlphaFoldDB" id="Q01V35"/>
<accession>Q01V35</accession>
<dbReference type="HOGENOM" id="CLU_1936733_0_0_0"/>
<dbReference type="STRING" id="234267.Acid_5533"/>
<keyword evidence="1" id="KW-0472">Membrane</keyword>
<evidence type="ECO:0000256" key="1">
    <source>
        <dbReference type="SAM" id="Phobius"/>
    </source>
</evidence>
<dbReference type="InParanoid" id="Q01V35"/>
<proteinExistence type="predicted"/>
<feature type="transmembrane region" description="Helical" evidence="1">
    <location>
        <begin position="100"/>
        <end position="123"/>
    </location>
</feature>
<sequence length="130" mass="13727">MTNGCEPDTSAGVGFISLRFYGPIGRLGGGCELFDGRPRPAAAGWFGHAVPEVQALGTQRGIRGITGETNMALLGILVTFLGFVISFLSLSMTSSVNGRLVMVLIGLAVSLTGIIGIINRAYLKNANWRR</sequence>